<dbReference type="SMART" id="SM00091">
    <property type="entry name" value="PAS"/>
    <property type="match status" value="2"/>
</dbReference>
<dbReference type="SMART" id="SM00448">
    <property type="entry name" value="REC"/>
    <property type="match status" value="2"/>
</dbReference>
<reference evidence="21" key="1">
    <citation type="submission" date="2021-05" db="EMBL/GenBank/DDBJ databases">
        <authorList>
            <person name="Pietrasiak N."/>
            <person name="Ward R."/>
            <person name="Stajich J.E."/>
            <person name="Kurbessoian T."/>
        </authorList>
    </citation>
    <scope>NUCLEOTIDE SEQUENCE</scope>
    <source>
        <strain evidence="21">UHER 2000/2452</strain>
    </source>
</reference>
<feature type="domain" description="Response regulatory" evidence="18">
    <location>
        <begin position="981"/>
        <end position="1108"/>
    </location>
</feature>
<dbReference type="SUPFAM" id="SSF52172">
    <property type="entry name" value="CheY-like"/>
    <property type="match status" value="2"/>
</dbReference>
<dbReference type="InterPro" id="IPR029016">
    <property type="entry name" value="GAF-like_dom_sf"/>
</dbReference>
<evidence type="ECO:0000256" key="2">
    <source>
        <dbReference type="ARBA" id="ARBA00004370"/>
    </source>
</evidence>
<feature type="transmembrane region" description="Helical" evidence="16">
    <location>
        <begin position="191"/>
        <end position="211"/>
    </location>
</feature>
<dbReference type="Gene3D" id="3.30.450.40">
    <property type="match status" value="1"/>
</dbReference>
<feature type="modified residue" description="4-aspartylphosphate" evidence="15">
    <location>
        <position position="1030"/>
    </location>
</feature>
<name>A0A951Q9U4_9CYAN</name>
<dbReference type="Gene3D" id="3.40.50.2300">
    <property type="match status" value="2"/>
</dbReference>
<dbReference type="EMBL" id="JAHHHD010000011">
    <property type="protein sequence ID" value="MBW4659382.1"/>
    <property type="molecule type" value="Genomic_DNA"/>
</dbReference>
<feature type="domain" description="PAS" evidence="19">
    <location>
        <begin position="414"/>
        <end position="455"/>
    </location>
</feature>
<dbReference type="SUPFAM" id="SSF55874">
    <property type="entry name" value="ATPase domain of HSP90 chaperone/DNA topoisomerase II/histidine kinase"/>
    <property type="match status" value="1"/>
</dbReference>
<dbReference type="InterPro" id="IPR036890">
    <property type="entry name" value="HATPase_C_sf"/>
</dbReference>
<dbReference type="InterPro" id="IPR011006">
    <property type="entry name" value="CheY-like_superfamily"/>
</dbReference>
<dbReference type="InterPro" id="IPR000014">
    <property type="entry name" value="PAS"/>
</dbReference>
<evidence type="ECO:0000256" key="11">
    <source>
        <dbReference type="ARBA" id="ARBA00022989"/>
    </source>
</evidence>
<keyword evidence="12" id="KW-0902">Two-component regulatory system</keyword>
<dbReference type="InterPro" id="IPR001610">
    <property type="entry name" value="PAC"/>
</dbReference>
<dbReference type="FunFam" id="3.30.565.10:FF:000010">
    <property type="entry name" value="Sensor histidine kinase RcsC"/>
    <property type="match status" value="1"/>
</dbReference>
<feature type="domain" description="PAC" evidence="20">
    <location>
        <begin position="361"/>
        <end position="413"/>
    </location>
</feature>
<evidence type="ECO:0000259" key="18">
    <source>
        <dbReference type="PROSITE" id="PS50110"/>
    </source>
</evidence>
<dbReference type="PANTHER" id="PTHR45339:SF1">
    <property type="entry name" value="HYBRID SIGNAL TRANSDUCTION HISTIDINE KINASE J"/>
    <property type="match status" value="1"/>
</dbReference>
<dbReference type="InterPro" id="IPR001789">
    <property type="entry name" value="Sig_transdc_resp-reg_receiver"/>
</dbReference>
<dbReference type="Pfam" id="PF13426">
    <property type="entry name" value="PAS_9"/>
    <property type="match status" value="2"/>
</dbReference>
<keyword evidence="10" id="KW-0067">ATP-binding</keyword>
<evidence type="ECO:0000256" key="10">
    <source>
        <dbReference type="ARBA" id="ARBA00022840"/>
    </source>
</evidence>
<organism evidence="21 22">
    <name type="scientific">Drouetiella hepatica Uher 2000/2452</name>
    <dbReference type="NCBI Taxonomy" id="904376"/>
    <lineage>
        <taxon>Bacteria</taxon>
        <taxon>Bacillati</taxon>
        <taxon>Cyanobacteriota</taxon>
        <taxon>Cyanophyceae</taxon>
        <taxon>Oculatellales</taxon>
        <taxon>Oculatellaceae</taxon>
        <taxon>Drouetiella</taxon>
    </lineage>
</organism>
<evidence type="ECO:0000256" key="6">
    <source>
        <dbReference type="ARBA" id="ARBA00022679"/>
    </source>
</evidence>
<evidence type="ECO:0000256" key="9">
    <source>
        <dbReference type="ARBA" id="ARBA00022777"/>
    </source>
</evidence>
<dbReference type="InterPro" id="IPR003661">
    <property type="entry name" value="HisK_dim/P_dom"/>
</dbReference>
<dbReference type="InterPro" id="IPR000700">
    <property type="entry name" value="PAS-assoc_C"/>
</dbReference>
<dbReference type="PANTHER" id="PTHR45339">
    <property type="entry name" value="HYBRID SIGNAL TRANSDUCTION HISTIDINE KINASE J"/>
    <property type="match status" value="1"/>
</dbReference>
<keyword evidence="13 16" id="KW-0472">Membrane</keyword>
<evidence type="ECO:0000256" key="15">
    <source>
        <dbReference type="PROSITE-ProRule" id="PRU00169"/>
    </source>
</evidence>
<feature type="transmembrane region" description="Helical" evidence="16">
    <location>
        <begin position="248"/>
        <end position="270"/>
    </location>
</feature>
<dbReference type="PROSITE" id="PS50113">
    <property type="entry name" value="PAC"/>
    <property type="match status" value="2"/>
</dbReference>
<dbReference type="CDD" id="cd16922">
    <property type="entry name" value="HATPase_EvgS-ArcB-TorS-like"/>
    <property type="match status" value="1"/>
</dbReference>
<dbReference type="SMART" id="SM00387">
    <property type="entry name" value="HATPase_c"/>
    <property type="match status" value="1"/>
</dbReference>
<proteinExistence type="inferred from homology"/>
<evidence type="ECO:0000259" key="20">
    <source>
        <dbReference type="PROSITE" id="PS50113"/>
    </source>
</evidence>
<keyword evidence="9" id="KW-0418">Kinase</keyword>
<evidence type="ECO:0000256" key="5">
    <source>
        <dbReference type="ARBA" id="ARBA00022553"/>
    </source>
</evidence>
<dbReference type="GO" id="GO:0005524">
    <property type="term" value="F:ATP binding"/>
    <property type="evidence" value="ECO:0007669"/>
    <property type="project" value="UniProtKB-KW"/>
</dbReference>
<evidence type="ECO:0000259" key="19">
    <source>
        <dbReference type="PROSITE" id="PS50112"/>
    </source>
</evidence>
<evidence type="ECO:0000256" key="8">
    <source>
        <dbReference type="ARBA" id="ARBA00022741"/>
    </source>
</evidence>
<dbReference type="InterPro" id="IPR036097">
    <property type="entry name" value="HisK_dim/P_sf"/>
</dbReference>
<sequence>MRIAPLTANESERLVALQQCKILDTSPERAFDDICQVAAYICQTPIALVSLVDEQRQWFKARVGLAVNETHRNIAFCTHAILQDDVFIVPDALADKRFADNPLAIGEPFVRFYAGVPLTTSEGYRLGTLCVIDHVPRQLTSKQINTLKALGQQVVDQIEIRRNLAEIERSVISSEANRAVRLTKDPFIRRVAVWLGIASAVLLTVNGLFYYQIAEMRSSQTPEEPQTSESLELEKLELARNRSSIDRIAYTSTVGTLLELITLAGVFYFIREDLKKRQSIEQNLEQERDFITAILDTTDTLVIVLDLAGRIIRFNQKCADITEYSFSEVRNKFFWNIFLDSNDAEFMQSAFSAGNSSDLPKHHENNWITRKGDRRLIAWTNTVLLDAKGKTKYIIGTGIDITERKRAEIELRQTEEKYRSIFENSIVGIFQATPEGRLLNANSALAKIYGYESPQDFISSVTNIAKQLYVDPTLRQALLERMKTQDQITDVESQVYRKDGSMTWISESVRAIRDNSGDVLHYEGSAVDISEAKRAEAERQHIQGQEVLRNQHLAEQNEALDLARKRAEQAAQMKSTFLATMSHEIRTPLNAVLGMTGLLLDTRLDAQQYDFAETIRTSGNHLLMLLNEILDFSKLEAGEMELEILDFDVVSCAEEVTDLLAASAHAKQLEIAAWVEPNVPTRLRGDVSRLRQVLTNLVSNAIKFTATGEVVIRVSLQSETQSETQSKAKTADSGAIATLLFSVEDTGMGIAPDGLKKLFLPFSQVDASTTRKFGGTGLGLAICKQLVELMGSTIQVSSTPGQGSKFQFELAFEKQPQVAMPLVTDSLRGLRLLIVDDSPTNRKILQHQAAAWGMRVEEAASGEEAWKMLESGLLQGRSYDIIILDMQMPSMDGEAVGKAIRANPLLANTKLVMLTSLNQKGMNRVQELGFSAYLIKPVKQSRLFDCLIQVMNSEAGHLALRDDRPSQPLSALPDRSSKKLKILLVEDSLVNQKVALNQLKNLGYAADVAANGREALDLVSQIGYDVIFMDCQMPIMDGYEATQAIRQLQEHELQEHELQGLTRYPVIIAMTANAMKEDHDRCLQVGMDDYLSKPVQKQVLADKLIHWSQAIAARS</sequence>
<keyword evidence="8" id="KW-0547">Nucleotide-binding</keyword>
<comment type="catalytic activity">
    <reaction evidence="1">
        <text>ATP + protein L-histidine = ADP + protein N-phospho-L-histidine.</text>
        <dbReference type="EC" id="2.7.13.3"/>
    </reaction>
</comment>
<keyword evidence="7 16" id="KW-0812">Transmembrane</keyword>
<feature type="domain" description="PAC" evidence="20">
    <location>
        <begin position="489"/>
        <end position="541"/>
    </location>
</feature>
<dbReference type="SUPFAM" id="SSF55781">
    <property type="entry name" value="GAF domain-like"/>
    <property type="match status" value="1"/>
</dbReference>
<evidence type="ECO:0000256" key="1">
    <source>
        <dbReference type="ARBA" id="ARBA00000085"/>
    </source>
</evidence>
<evidence type="ECO:0000259" key="17">
    <source>
        <dbReference type="PROSITE" id="PS50109"/>
    </source>
</evidence>
<dbReference type="SMART" id="SM00086">
    <property type="entry name" value="PAC"/>
    <property type="match status" value="2"/>
</dbReference>
<dbReference type="CDD" id="cd00130">
    <property type="entry name" value="PAS"/>
    <property type="match status" value="2"/>
</dbReference>
<dbReference type="Pfam" id="PF01590">
    <property type="entry name" value="GAF"/>
    <property type="match status" value="1"/>
</dbReference>
<evidence type="ECO:0000313" key="22">
    <source>
        <dbReference type="Proteomes" id="UP000757435"/>
    </source>
</evidence>
<gene>
    <name evidence="21" type="ORF">KME15_11960</name>
</gene>
<feature type="domain" description="Histidine kinase" evidence="17">
    <location>
        <begin position="580"/>
        <end position="814"/>
    </location>
</feature>
<evidence type="ECO:0000256" key="16">
    <source>
        <dbReference type="SAM" id="Phobius"/>
    </source>
</evidence>
<evidence type="ECO:0000256" key="4">
    <source>
        <dbReference type="ARBA" id="ARBA00012438"/>
    </source>
</evidence>
<dbReference type="InterPro" id="IPR005467">
    <property type="entry name" value="His_kinase_dom"/>
</dbReference>
<feature type="domain" description="Response regulatory" evidence="18">
    <location>
        <begin position="831"/>
        <end position="951"/>
    </location>
</feature>
<dbReference type="EC" id="2.7.13.3" evidence="4"/>
<dbReference type="PROSITE" id="PS50112">
    <property type="entry name" value="PAS"/>
    <property type="match status" value="2"/>
</dbReference>
<comment type="similarity">
    <text evidence="3">In the N-terminal section; belongs to the phytochrome family.</text>
</comment>
<dbReference type="Pfam" id="PF00512">
    <property type="entry name" value="HisKA"/>
    <property type="match status" value="1"/>
</dbReference>
<dbReference type="GO" id="GO:0000155">
    <property type="term" value="F:phosphorelay sensor kinase activity"/>
    <property type="evidence" value="ECO:0007669"/>
    <property type="project" value="InterPro"/>
</dbReference>
<reference evidence="21" key="2">
    <citation type="journal article" date="2022" name="Microbiol. Resour. Announc.">
        <title>Metagenome Sequencing to Explore Phylogenomics of Terrestrial Cyanobacteria.</title>
        <authorList>
            <person name="Ward R.D."/>
            <person name="Stajich J.E."/>
            <person name="Johansen J.R."/>
            <person name="Huntemann M."/>
            <person name="Clum A."/>
            <person name="Foster B."/>
            <person name="Foster B."/>
            <person name="Roux S."/>
            <person name="Palaniappan K."/>
            <person name="Varghese N."/>
            <person name="Mukherjee S."/>
            <person name="Reddy T.B.K."/>
            <person name="Daum C."/>
            <person name="Copeland A."/>
            <person name="Chen I.A."/>
            <person name="Ivanova N.N."/>
            <person name="Kyrpides N.C."/>
            <person name="Shapiro N."/>
            <person name="Eloe-Fadrosh E.A."/>
            <person name="Pietrasiak N."/>
        </authorList>
    </citation>
    <scope>NUCLEOTIDE SEQUENCE</scope>
    <source>
        <strain evidence="21">UHER 2000/2452</strain>
    </source>
</reference>
<protein>
    <recommendedName>
        <fullName evidence="14">Circadian input-output histidine kinase CikA</fullName>
        <ecNumber evidence="4">2.7.13.3</ecNumber>
    </recommendedName>
</protein>
<comment type="subcellular location">
    <subcellularLocation>
        <location evidence="2">Membrane</location>
    </subcellularLocation>
</comment>
<dbReference type="Pfam" id="PF02518">
    <property type="entry name" value="HATPase_c"/>
    <property type="match status" value="1"/>
</dbReference>
<evidence type="ECO:0000256" key="12">
    <source>
        <dbReference type="ARBA" id="ARBA00023012"/>
    </source>
</evidence>
<dbReference type="InterPro" id="IPR003594">
    <property type="entry name" value="HATPase_dom"/>
</dbReference>
<dbReference type="SMART" id="SM00065">
    <property type="entry name" value="GAF"/>
    <property type="match status" value="1"/>
</dbReference>
<dbReference type="AlphaFoldDB" id="A0A951Q9U4"/>
<evidence type="ECO:0000256" key="13">
    <source>
        <dbReference type="ARBA" id="ARBA00023136"/>
    </source>
</evidence>
<dbReference type="CDD" id="cd17546">
    <property type="entry name" value="REC_hyHK_CKI1_RcsC-like"/>
    <property type="match status" value="1"/>
</dbReference>
<accession>A0A951Q9U4</accession>
<dbReference type="SUPFAM" id="SSF55785">
    <property type="entry name" value="PYP-like sensor domain (PAS domain)"/>
    <property type="match status" value="2"/>
</dbReference>
<dbReference type="CDD" id="cd00082">
    <property type="entry name" value="HisKA"/>
    <property type="match status" value="1"/>
</dbReference>
<keyword evidence="6" id="KW-0808">Transferase</keyword>
<feature type="domain" description="PAS" evidence="19">
    <location>
        <begin position="287"/>
        <end position="358"/>
    </location>
</feature>
<evidence type="ECO:0000256" key="14">
    <source>
        <dbReference type="ARBA" id="ARBA00074306"/>
    </source>
</evidence>
<dbReference type="NCBIfam" id="TIGR00229">
    <property type="entry name" value="sensory_box"/>
    <property type="match status" value="2"/>
</dbReference>
<feature type="modified residue" description="4-aspartylphosphate" evidence="15">
    <location>
        <position position="885"/>
    </location>
</feature>
<comment type="caution">
    <text evidence="21">The sequence shown here is derived from an EMBL/GenBank/DDBJ whole genome shotgun (WGS) entry which is preliminary data.</text>
</comment>
<dbReference type="SUPFAM" id="SSF47384">
    <property type="entry name" value="Homodimeric domain of signal transducing histidine kinase"/>
    <property type="match status" value="1"/>
</dbReference>
<dbReference type="FunFam" id="1.10.287.130:FF:000004">
    <property type="entry name" value="Ethylene receptor 1"/>
    <property type="match status" value="1"/>
</dbReference>
<dbReference type="PROSITE" id="PS50109">
    <property type="entry name" value="HIS_KIN"/>
    <property type="match status" value="1"/>
</dbReference>
<dbReference type="SMART" id="SM00388">
    <property type="entry name" value="HisKA"/>
    <property type="match status" value="1"/>
</dbReference>
<dbReference type="Gene3D" id="3.30.450.20">
    <property type="entry name" value="PAS domain"/>
    <property type="match status" value="2"/>
</dbReference>
<dbReference type="PROSITE" id="PS50110">
    <property type="entry name" value="RESPONSE_REGULATORY"/>
    <property type="match status" value="2"/>
</dbReference>
<evidence type="ECO:0000256" key="3">
    <source>
        <dbReference type="ARBA" id="ARBA00006402"/>
    </source>
</evidence>
<dbReference type="Proteomes" id="UP000757435">
    <property type="component" value="Unassembled WGS sequence"/>
</dbReference>
<keyword evidence="11 16" id="KW-1133">Transmembrane helix</keyword>
<dbReference type="GO" id="GO:0016020">
    <property type="term" value="C:membrane"/>
    <property type="evidence" value="ECO:0007669"/>
    <property type="project" value="UniProtKB-SubCell"/>
</dbReference>
<evidence type="ECO:0000313" key="21">
    <source>
        <dbReference type="EMBL" id="MBW4659382.1"/>
    </source>
</evidence>
<dbReference type="PRINTS" id="PR00344">
    <property type="entry name" value="BCTRLSENSOR"/>
</dbReference>
<dbReference type="Gene3D" id="1.10.287.130">
    <property type="match status" value="1"/>
</dbReference>
<dbReference type="Pfam" id="PF00072">
    <property type="entry name" value="Response_reg"/>
    <property type="match status" value="2"/>
</dbReference>
<dbReference type="InterPro" id="IPR004358">
    <property type="entry name" value="Sig_transdc_His_kin-like_C"/>
</dbReference>
<dbReference type="Gene3D" id="3.30.565.10">
    <property type="entry name" value="Histidine kinase-like ATPase, C-terminal domain"/>
    <property type="match status" value="1"/>
</dbReference>
<dbReference type="InterPro" id="IPR003018">
    <property type="entry name" value="GAF"/>
</dbReference>
<dbReference type="InterPro" id="IPR035965">
    <property type="entry name" value="PAS-like_dom_sf"/>
</dbReference>
<evidence type="ECO:0000256" key="7">
    <source>
        <dbReference type="ARBA" id="ARBA00022692"/>
    </source>
</evidence>
<keyword evidence="5 15" id="KW-0597">Phosphoprotein</keyword>